<feature type="binding site" evidence="7">
    <location>
        <position position="213"/>
    </location>
    <ligand>
        <name>substrate</name>
    </ligand>
</feature>
<dbReference type="InterPro" id="IPR011060">
    <property type="entry name" value="RibuloseP-bd_barrel"/>
</dbReference>
<feature type="binding site" evidence="7">
    <location>
        <position position="192"/>
    </location>
    <ligand>
        <name>substrate</name>
    </ligand>
</feature>
<comment type="pathway">
    <text evidence="2 7 8">Pyrimidine metabolism; UMP biosynthesis via de novo pathway; UMP from orotate: step 2/2.</text>
</comment>
<dbReference type="EMBL" id="JBJUVG010000006">
    <property type="protein sequence ID" value="MFM9413811.1"/>
    <property type="molecule type" value="Genomic_DNA"/>
</dbReference>
<dbReference type="RefSeq" id="WP_408977427.1">
    <property type="nucleotide sequence ID" value="NZ_JBJUVG010000006.1"/>
</dbReference>
<dbReference type="SUPFAM" id="SSF51366">
    <property type="entry name" value="Ribulose-phoshate binding barrel"/>
    <property type="match status" value="1"/>
</dbReference>
<feature type="binding site" evidence="7">
    <location>
        <position position="10"/>
    </location>
    <ligand>
        <name>substrate</name>
    </ligand>
</feature>
<keyword evidence="4 7" id="KW-0665">Pyrimidine biosynthesis</keyword>
<dbReference type="GO" id="GO:0004590">
    <property type="term" value="F:orotidine-5'-phosphate decarboxylase activity"/>
    <property type="evidence" value="ECO:0007669"/>
    <property type="project" value="UniProtKB-EC"/>
</dbReference>
<evidence type="ECO:0000313" key="11">
    <source>
        <dbReference type="Proteomes" id="UP001631949"/>
    </source>
</evidence>
<dbReference type="PANTHER" id="PTHR32119:SF2">
    <property type="entry name" value="OROTIDINE 5'-PHOSPHATE DECARBOXYLASE"/>
    <property type="match status" value="1"/>
</dbReference>
<dbReference type="Proteomes" id="UP001631949">
    <property type="component" value="Unassembled WGS sequence"/>
</dbReference>
<evidence type="ECO:0000256" key="8">
    <source>
        <dbReference type="RuleBase" id="RU000512"/>
    </source>
</evidence>
<dbReference type="InterPro" id="IPR013785">
    <property type="entry name" value="Aldolase_TIM"/>
</dbReference>
<dbReference type="CDD" id="cd04725">
    <property type="entry name" value="OMP_decarboxylase_like"/>
    <property type="match status" value="1"/>
</dbReference>
<feature type="binding site" evidence="7">
    <location>
        <position position="32"/>
    </location>
    <ligand>
        <name>substrate</name>
    </ligand>
</feature>
<dbReference type="InterPro" id="IPR018089">
    <property type="entry name" value="OMPdecase_AS"/>
</dbReference>
<sequence>MATELIVALDFDTAEEALALVDDLKDDVRWYKVGLELYLNSGGRILSELKMRRRKVFLDLKFHDIPNTVHQAVRWAAGTGVDLLTVHALGGADMMQRAAEAAKEGAEAAGVTVPTVVAVTVLTSMDQAGLAAIGIPDGPEKAVPRLAKLAKAAGLDGVVCSGRELPLFKDIPQPFVTVCPGIRPKGADTGDQSRVLTPAEAAQKGASFIVVGRPIRQAADPVQAARQILQDLREGEQK</sequence>
<evidence type="ECO:0000313" key="10">
    <source>
        <dbReference type="EMBL" id="MFM9413811.1"/>
    </source>
</evidence>
<organism evidence="10 11">
    <name type="scientific">Peptococcus simiae</name>
    <dbReference type="NCBI Taxonomy" id="1643805"/>
    <lineage>
        <taxon>Bacteria</taxon>
        <taxon>Bacillati</taxon>
        <taxon>Bacillota</taxon>
        <taxon>Clostridia</taxon>
        <taxon>Eubacteriales</taxon>
        <taxon>Peptococcaceae</taxon>
        <taxon>Peptococcus</taxon>
    </lineage>
</organism>
<feature type="binding site" evidence="7">
    <location>
        <begin position="59"/>
        <end position="68"/>
    </location>
    <ligand>
        <name>substrate</name>
    </ligand>
</feature>
<keyword evidence="11" id="KW-1185">Reference proteome</keyword>
<dbReference type="InterPro" id="IPR001754">
    <property type="entry name" value="OMPdeCOase_dom"/>
</dbReference>
<evidence type="ECO:0000256" key="7">
    <source>
        <dbReference type="HAMAP-Rule" id="MF_01200"/>
    </source>
</evidence>
<feature type="binding site" evidence="7">
    <location>
        <position position="183"/>
    </location>
    <ligand>
        <name>substrate</name>
    </ligand>
</feature>
<comment type="subunit">
    <text evidence="7">Homodimer.</text>
</comment>
<gene>
    <name evidence="7 10" type="primary">pyrF</name>
    <name evidence="10" type="ORF">ACKQTC_05485</name>
</gene>
<name>A0ABW9GZ20_9FIRM</name>
<evidence type="ECO:0000256" key="2">
    <source>
        <dbReference type="ARBA" id="ARBA00004861"/>
    </source>
</evidence>
<dbReference type="NCBIfam" id="NF001273">
    <property type="entry name" value="PRK00230.1"/>
    <property type="match status" value="1"/>
</dbReference>
<dbReference type="Gene3D" id="3.20.20.70">
    <property type="entry name" value="Aldolase class I"/>
    <property type="match status" value="1"/>
</dbReference>
<evidence type="ECO:0000259" key="9">
    <source>
        <dbReference type="SMART" id="SM00934"/>
    </source>
</evidence>
<feature type="binding site" evidence="7">
    <location>
        <position position="123"/>
    </location>
    <ligand>
        <name>substrate</name>
    </ligand>
</feature>
<feature type="binding site" evidence="7">
    <location>
        <position position="212"/>
    </location>
    <ligand>
        <name>substrate</name>
    </ligand>
</feature>
<comment type="caution">
    <text evidence="10">The sequence shown here is derived from an EMBL/GenBank/DDBJ whole genome shotgun (WGS) entry which is preliminary data.</text>
</comment>
<keyword evidence="3 7" id="KW-0210">Decarboxylase</keyword>
<reference evidence="10 11" key="1">
    <citation type="journal article" date="2016" name="Int. J. Syst. Evol. Microbiol.">
        <title>Peptococcus simiae sp. nov., isolated from rhesus macaque faeces and emended description of the genus Peptococcus.</title>
        <authorList>
            <person name="Shkoporov A.N."/>
            <person name="Efimov B.A."/>
            <person name="Kondova I."/>
            <person name="Ouwerling B."/>
            <person name="Chaplin A.V."/>
            <person name="Shcherbakova V.A."/>
            <person name="Langermans J.A.M."/>
        </authorList>
    </citation>
    <scope>NUCLEOTIDE SEQUENCE [LARGE SCALE GENOMIC DNA]</scope>
    <source>
        <strain evidence="10 11">M108</strain>
    </source>
</reference>
<evidence type="ECO:0000256" key="6">
    <source>
        <dbReference type="ARBA" id="ARBA00049157"/>
    </source>
</evidence>
<comment type="similarity">
    <text evidence="7">Belongs to the OMP decarboxylase family. Type 1 subfamily.</text>
</comment>
<dbReference type="Pfam" id="PF00215">
    <property type="entry name" value="OMPdecase"/>
    <property type="match status" value="1"/>
</dbReference>
<accession>A0ABW9GZ20</accession>
<dbReference type="HAMAP" id="MF_01200_B">
    <property type="entry name" value="OMPdecase_type1_B"/>
    <property type="match status" value="1"/>
</dbReference>
<evidence type="ECO:0000256" key="3">
    <source>
        <dbReference type="ARBA" id="ARBA00022793"/>
    </source>
</evidence>
<dbReference type="NCBIfam" id="TIGR01740">
    <property type="entry name" value="pyrF"/>
    <property type="match status" value="1"/>
</dbReference>
<feature type="active site" description="Proton donor" evidence="7">
    <location>
        <position position="61"/>
    </location>
</feature>
<comment type="function">
    <text evidence="1 7">Catalyzes the decarboxylation of orotidine 5'-monophosphate (OMP) to uridine 5'-monophosphate (UMP).</text>
</comment>
<dbReference type="SMART" id="SM00934">
    <property type="entry name" value="OMPdecase"/>
    <property type="match status" value="1"/>
</dbReference>
<dbReference type="PROSITE" id="PS00156">
    <property type="entry name" value="OMPDECASE"/>
    <property type="match status" value="1"/>
</dbReference>
<protein>
    <recommendedName>
        <fullName evidence="7">Orotidine 5'-phosphate decarboxylase</fullName>
        <ecNumber evidence="7">4.1.1.23</ecNumber>
    </recommendedName>
    <alternativeName>
        <fullName evidence="7">OMP decarboxylase</fullName>
        <shortName evidence="7">OMPDCase</shortName>
        <shortName evidence="7">OMPdecase</shortName>
    </alternativeName>
</protein>
<feature type="domain" description="Orotidine 5'-phosphate decarboxylase" evidence="9">
    <location>
        <begin position="4"/>
        <end position="228"/>
    </location>
</feature>
<evidence type="ECO:0000256" key="4">
    <source>
        <dbReference type="ARBA" id="ARBA00022975"/>
    </source>
</evidence>
<dbReference type="InterPro" id="IPR014732">
    <property type="entry name" value="OMPdecase"/>
</dbReference>
<evidence type="ECO:0000256" key="1">
    <source>
        <dbReference type="ARBA" id="ARBA00002356"/>
    </source>
</evidence>
<comment type="catalytic activity">
    <reaction evidence="6 7 8">
        <text>orotidine 5'-phosphate + H(+) = UMP + CO2</text>
        <dbReference type="Rhea" id="RHEA:11596"/>
        <dbReference type="ChEBI" id="CHEBI:15378"/>
        <dbReference type="ChEBI" id="CHEBI:16526"/>
        <dbReference type="ChEBI" id="CHEBI:57538"/>
        <dbReference type="ChEBI" id="CHEBI:57865"/>
        <dbReference type="EC" id="4.1.1.23"/>
    </reaction>
</comment>
<dbReference type="EC" id="4.1.1.23" evidence="7"/>
<dbReference type="InterPro" id="IPR047596">
    <property type="entry name" value="OMPdecase_bac"/>
</dbReference>
<dbReference type="PANTHER" id="PTHR32119">
    <property type="entry name" value="OROTIDINE 5'-PHOSPHATE DECARBOXYLASE"/>
    <property type="match status" value="1"/>
</dbReference>
<keyword evidence="5 7" id="KW-0456">Lyase</keyword>
<evidence type="ECO:0000256" key="5">
    <source>
        <dbReference type="ARBA" id="ARBA00023239"/>
    </source>
</evidence>
<proteinExistence type="inferred from homology"/>